<dbReference type="SUPFAM" id="SSF52343">
    <property type="entry name" value="Ferredoxin reductase-like, C-terminal NADP-linked domain"/>
    <property type="match status" value="1"/>
</dbReference>
<dbReference type="NCBIfam" id="NF004862">
    <property type="entry name" value="PRK06222.1"/>
    <property type="match status" value="1"/>
</dbReference>
<dbReference type="Gene3D" id="2.40.30.10">
    <property type="entry name" value="Translation factors"/>
    <property type="match status" value="1"/>
</dbReference>
<dbReference type="InterPro" id="IPR050353">
    <property type="entry name" value="PyrK_electron_transfer"/>
</dbReference>
<evidence type="ECO:0000313" key="2">
    <source>
        <dbReference type="EMBL" id="KAA6315319.1"/>
    </source>
</evidence>
<accession>A0A5J4Q2P2</accession>
<dbReference type="InterPro" id="IPR017938">
    <property type="entry name" value="Riboflavin_synthase-like_b-brl"/>
</dbReference>
<feature type="domain" description="FAD-binding FR-type" evidence="1">
    <location>
        <begin position="1"/>
        <end position="95"/>
    </location>
</feature>
<protein>
    <submittedName>
        <fullName evidence="2">Glutamate synthase [NADPH] small chain</fullName>
        <ecNumber evidence="2">1.4.1.13</ecNumber>
    </submittedName>
</protein>
<sequence length="175" mass="18720">MNKVISKECFSEKVFKLEVEAPLIAKSRRAGHFVIVRIGEKGERIPLTIAEANVQKGTITLVIQEVGLTSARLGELKTGDYITDVVGPLGQATHIENFGTVVCAGGGVGTAPMLPIVQALKAAGNKVITVLAGRTKELIILEKEMRESSDEMIIMTDDGSYGRKGLVTEGVEEVL</sequence>
<feature type="non-terminal residue" evidence="2">
    <location>
        <position position="175"/>
    </location>
</feature>
<reference evidence="2" key="1">
    <citation type="submission" date="2019-03" db="EMBL/GenBank/DDBJ databases">
        <title>Single cell metagenomics reveals metabolic interactions within the superorganism composed of flagellate Streblomastix strix and complex community of Bacteroidetes bacteria on its surface.</title>
        <authorList>
            <person name="Treitli S.C."/>
            <person name="Kolisko M."/>
            <person name="Husnik F."/>
            <person name="Keeling P."/>
            <person name="Hampl V."/>
        </authorList>
    </citation>
    <scope>NUCLEOTIDE SEQUENCE</scope>
    <source>
        <strain evidence="2">STM</strain>
    </source>
</reference>
<proteinExistence type="predicted"/>
<dbReference type="InterPro" id="IPR008333">
    <property type="entry name" value="Cbr1-like_FAD-bd_dom"/>
</dbReference>
<name>A0A5J4Q2P2_9ZZZZ</name>
<dbReference type="PANTHER" id="PTHR43513:SF3">
    <property type="entry name" value="DIHYDROOROTATE DEHYDROGENASE B (NAD(+)), ELECTRON TRANSFER SUBUNIT-RELATED"/>
    <property type="match status" value="1"/>
</dbReference>
<dbReference type="Pfam" id="PF00970">
    <property type="entry name" value="FAD_binding_6"/>
    <property type="match status" value="1"/>
</dbReference>
<dbReference type="AlphaFoldDB" id="A0A5J4Q2P2"/>
<dbReference type="EMBL" id="SNRY01005296">
    <property type="protein sequence ID" value="KAA6315319.1"/>
    <property type="molecule type" value="Genomic_DNA"/>
</dbReference>
<dbReference type="SUPFAM" id="SSF63380">
    <property type="entry name" value="Riboflavin synthase domain-like"/>
    <property type="match status" value="1"/>
</dbReference>
<dbReference type="PROSITE" id="PS51384">
    <property type="entry name" value="FAD_FR"/>
    <property type="match status" value="1"/>
</dbReference>
<gene>
    <name evidence="2" type="ORF">EZS27_034205</name>
</gene>
<dbReference type="Gene3D" id="3.40.50.80">
    <property type="entry name" value="Nucleotide-binding domain of ferredoxin-NADP reductase (FNR) module"/>
    <property type="match status" value="1"/>
</dbReference>
<dbReference type="InterPro" id="IPR017927">
    <property type="entry name" value="FAD-bd_FR_type"/>
</dbReference>
<evidence type="ECO:0000259" key="1">
    <source>
        <dbReference type="PROSITE" id="PS51384"/>
    </source>
</evidence>
<organism evidence="2">
    <name type="scientific">termite gut metagenome</name>
    <dbReference type="NCBI Taxonomy" id="433724"/>
    <lineage>
        <taxon>unclassified sequences</taxon>
        <taxon>metagenomes</taxon>
        <taxon>organismal metagenomes</taxon>
    </lineage>
</organism>
<dbReference type="GO" id="GO:0004355">
    <property type="term" value="F:glutamate synthase (NADPH) activity"/>
    <property type="evidence" value="ECO:0007669"/>
    <property type="project" value="UniProtKB-EC"/>
</dbReference>
<dbReference type="CDD" id="cd06219">
    <property type="entry name" value="DHOD_e_trans_like1"/>
    <property type="match status" value="1"/>
</dbReference>
<dbReference type="EC" id="1.4.1.13" evidence="2"/>
<comment type="caution">
    <text evidence="2">The sequence shown here is derived from an EMBL/GenBank/DDBJ whole genome shotgun (WGS) entry which is preliminary data.</text>
</comment>
<dbReference type="PANTHER" id="PTHR43513">
    <property type="entry name" value="DIHYDROOROTATE DEHYDROGENASE B (NAD(+)), ELECTRON TRANSFER SUBUNIT"/>
    <property type="match status" value="1"/>
</dbReference>
<keyword evidence="2" id="KW-0560">Oxidoreductase</keyword>
<dbReference type="InterPro" id="IPR039261">
    <property type="entry name" value="FNR_nucleotide-bd"/>
</dbReference>